<protein>
    <submittedName>
        <fullName evidence="1">Uncharacterized protein</fullName>
    </submittedName>
</protein>
<evidence type="ECO:0000313" key="2">
    <source>
        <dbReference type="Proteomes" id="UP000242972"/>
    </source>
</evidence>
<dbReference type="Proteomes" id="UP000242972">
    <property type="component" value="Unassembled WGS sequence"/>
</dbReference>
<reference evidence="1 2" key="1">
    <citation type="journal article" date="2014" name="BMC Genomics">
        <title>Comparison of environmental and isolate Sulfobacillus genomes reveals diverse carbon, sulfur, nitrogen, and hydrogen metabolisms.</title>
        <authorList>
            <person name="Justice N.B."/>
            <person name="Norman A."/>
            <person name="Brown C.T."/>
            <person name="Singh A."/>
            <person name="Thomas B.C."/>
            <person name="Banfield J.F."/>
        </authorList>
    </citation>
    <scope>NUCLEOTIDE SEQUENCE [LARGE SCALE GENOMIC DNA]</scope>
    <source>
        <strain evidence="1">AMDSBA4</strain>
    </source>
</reference>
<proteinExistence type="predicted"/>
<evidence type="ECO:0000313" key="1">
    <source>
        <dbReference type="EMBL" id="PSR32782.1"/>
    </source>
</evidence>
<comment type="caution">
    <text evidence="1">The sequence shown here is derived from an EMBL/GenBank/DDBJ whole genome shotgun (WGS) entry which is preliminary data.</text>
</comment>
<dbReference type="EMBL" id="PXYW01000032">
    <property type="protein sequence ID" value="PSR32782.1"/>
    <property type="molecule type" value="Genomic_DNA"/>
</dbReference>
<gene>
    <name evidence="1" type="ORF">C7B46_12845</name>
</gene>
<accession>A0A2T2XED0</accession>
<dbReference type="AlphaFoldDB" id="A0A2T2XED0"/>
<sequence>MLLYIHNDAWAFRVTVFEKDSGTNIFVHDGATIGTHDVSDWATWPNWRSVLVMVSRMVYWLDWWFPRTYRQPLGPVLKNLSECATFRWPFAMQTGDYCQRTYGTRHIKILLTV</sequence>
<organism evidence="1 2">
    <name type="scientific">Sulfobacillus benefaciens</name>
    <dbReference type="NCBI Taxonomy" id="453960"/>
    <lineage>
        <taxon>Bacteria</taxon>
        <taxon>Bacillati</taxon>
        <taxon>Bacillota</taxon>
        <taxon>Clostridia</taxon>
        <taxon>Eubacteriales</taxon>
        <taxon>Clostridiales Family XVII. Incertae Sedis</taxon>
        <taxon>Sulfobacillus</taxon>
    </lineage>
</organism>
<name>A0A2T2XED0_9FIRM</name>